<evidence type="ECO:0000313" key="3">
    <source>
        <dbReference type="EMBL" id="KAH3773221.1"/>
    </source>
</evidence>
<reference evidence="3" key="2">
    <citation type="submission" date="2020-11" db="EMBL/GenBank/DDBJ databases">
        <authorList>
            <person name="McCartney M.A."/>
            <person name="Auch B."/>
            <person name="Kono T."/>
            <person name="Mallez S."/>
            <person name="Becker A."/>
            <person name="Gohl D.M."/>
            <person name="Silverstein K.A.T."/>
            <person name="Koren S."/>
            <person name="Bechman K.B."/>
            <person name="Herman A."/>
            <person name="Abrahante J.E."/>
            <person name="Garbe J."/>
        </authorList>
    </citation>
    <scope>NUCLEOTIDE SEQUENCE</scope>
    <source>
        <strain evidence="3">Duluth1</strain>
        <tissue evidence="3">Whole animal</tissue>
    </source>
</reference>
<gene>
    <name evidence="3" type="ORF">DPMN_174578</name>
</gene>
<protein>
    <recommendedName>
        <fullName evidence="2">C2H2-type domain-containing protein</fullName>
    </recommendedName>
</protein>
<name>A0A9D4E4W1_DREPO</name>
<dbReference type="PROSITE" id="PS00028">
    <property type="entry name" value="ZINC_FINGER_C2H2_1"/>
    <property type="match status" value="1"/>
</dbReference>
<evidence type="ECO:0000313" key="4">
    <source>
        <dbReference type="Proteomes" id="UP000828390"/>
    </source>
</evidence>
<accession>A0A9D4E4W1</accession>
<keyword evidence="4" id="KW-1185">Reference proteome</keyword>
<keyword evidence="1" id="KW-0862">Zinc</keyword>
<dbReference type="Pfam" id="PF13894">
    <property type="entry name" value="zf-C2H2_4"/>
    <property type="match status" value="1"/>
</dbReference>
<evidence type="ECO:0000259" key="2">
    <source>
        <dbReference type="PROSITE" id="PS50157"/>
    </source>
</evidence>
<organism evidence="3 4">
    <name type="scientific">Dreissena polymorpha</name>
    <name type="common">Zebra mussel</name>
    <name type="synonym">Mytilus polymorpha</name>
    <dbReference type="NCBI Taxonomy" id="45954"/>
    <lineage>
        <taxon>Eukaryota</taxon>
        <taxon>Metazoa</taxon>
        <taxon>Spiralia</taxon>
        <taxon>Lophotrochozoa</taxon>
        <taxon>Mollusca</taxon>
        <taxon>Bivalvia</taxon>
        <taxon>Autobranchia</taxon>
        <taxon>Heteroconchia</taxon>
        <taxon>Euheterodonta</taxon>
        <taxon>Imparidentia</taxon>
        <taxon>Neoheterodontei</taxon>
        <taxon>Myida</taxon>
        <taxon>Dreissenoidea</taxon>
        <taxon>Dreissenidae</taxon>
        <taxon>Dreissena</taxon>
    </lineage>
</organism>
<proteinExistence type="predicted"/>
<dbReference type="Gene3D" id="3.30.160.60">
    <property type="entry name" value="Classic Zinc Finger"/>
    <property type="match status" value="1"/>
</dbReference>
<dbReference type="InterPro" id="IPR036236">
    <property type="entry name" value="Znf_C2H2_sf"/>
</dbReference>
<dbReference type="SUPFAM" id="SSF57667">
    <property type="entry name" value="beta-beta-alpha zinc fingers"/>
    <property type="match status" value="1"/>
</dbReference>
<dbReference type="PROSITE" id="PS50157">
    <property type="entry name" value="ZINC_FINGER_C2H2_2"/>
    <property type="match status" value="1"/>
</dbReference>
<sequence length="77" mass="8698">MATETKYTCENCCKEYAYTRSIERHVAVCGRQTPEVVCEKCNKKFPSKGTLSNHIKAKHTNHKFVCELCGNRAMAGI</sequence>
<dbReference type="InterPro" id="IPR013087">
    <property type="entry name" value="Znf_C2H2_type"/>
</dbReference>
<reference evidence="3" key="1">
    <citation type="journal article" date="2019" name="bioRxiv">
        <title>The Genome of the Zebra Mussel, Dreissena polymorpha: A Resource for Invasive Species Research.</title>
        <authorList>
            <person name="McCartney M.A."/>
            <person name="Auch B."/>
            <person name="Kono T."/>
            <person name="Mallez S."/>
            <person name="Zhang Y."/>
            <person name="Obille A."/>
            <person name="Becker A."/>
            <person name="Abrahante J.E."/>
            <person name="Garbe J."/>
            <person name="Badalamenti J.P."/>
            <person name="Herman A."/>
            <person name="Mangelson H."/>
            <person name="Liachko I."/>
            <person name="Sullivan S."/>
            <person name="Sone E.D."/>
            <person name="Koren S."/>
            <person name="Silverstein K.A.T."/>
            <person name="Beckman K.B."/>
            <person name="Gohl D.M."/>
        </authorList>
    </citation>
    <scope>NUCLEOTIDE SEQUENCE</scope>
    <source>
        <strain evidence="3">Duluth1</strain>
        <tissue evidence="3">Whole animal</tissue>
    </source>
</reference>
<dbReference type="AlphaFoldDB" id="A0A9D4E4W1"/>
<dbReference type="Proteomes" id="UP000828390">
    <property type="component" value="Unassembled WGS sequence"/>
</dbReference>
<dbReference type="EMBL" id="JAIWYP010000009">
    <property type="protein sequence ID" value="KAH3773221.1"/>
    <property type="molecule type" value="Genomic_DNA"/>
</dbReference>
<dbReference type="SMART" id="SM00355">
    <property type="entry name" value="ZnF_C2H2"/>
    <property type="match status" value="2"/>
</dbReference>
<evidence type="ECO:0000256" key="1">
    <source>
        <dbReference type="PROSITE-ProRule" id="PRU00042"/>
    </source>
</evidence>
<keyword evidence="1" id="KW-0863">Zinc-finger</keyword>
<keyword evidence="1" id="KW-0479">Metal-binding</keyword>
<dbReference type="GO" id="GO:0008270">
    <property type="term" value="F:zinc ion binding"/>
    <property type="evidence" value="ECO:0007669"/>
    <property type="project" value="UniProtKB-KW"/>
</dbReference>
<feature type="domain" description="C2H2-type" evidence="2">
    <location>
        <begin position="36"/>
        <end position="64"/>
    </location>
</feature>
<comment type="caution">
    <text evidence="3">The sequence shown here is derived from an EMBL/GenBank/DDBJ whole genome shotgun (WGS) entry which is preliminary data.</text>
</comment>